<gene>
    <name evidence="1" type="ORF">AR438_00635</name>
</gene>
<evidence type="ECO:0000313" key="2">
    <source>
        <dbReference type="Proteomes" id="UP000051682"/>
    </source>
</evidence>
<proteinExistence type="predicted"/>
<keyword evidence="2" id="KW-1185">Reference proteome</keyword>
<dbReference type="OrthoDB" id="1450074at2"/>
<dbReference type="Proteomes" id="UP000051682">
    <property type="component" value="Unassembled WGS sequence"/>
</dbReference>
<sequence length="64" mass="7035">MKNLKKLSRGEMKTVGGGEWGAWSCCNFNGQCSTPVFGNSDTLFCFDSGTHLRKMNKGISEDIN</sequence>
<dbReference type="InterPro" id="IPR058074">
    <property type="entry name" value="Bacteriocin-like"/>
</dbReference>
<reference evidence="1 2" key="1">
    <citation type="submission" date="2015-10" db="EMBL/GenBank/DDBJ databases">
        <title>Chryseobacterium aquaticum genome.</title>
        <authorList>
            <person name="Newman J.D."/>
            <person name="Ferguson M.B."/>
            <person name="Miller J.R."/>
        </authorList>
    </citation>
    <scope>NUCLEOTIDE SEQUENCE [LARGE SCALE GENOMIC DNA]</scope>
    <source>
        <strain evidence="1 2">KCTC 12483</strain>
    </source>
</reference>
<evidence type="ECO:0000313" key="1">
    <source>
        <dbReference type="EMBL" id="KQK26760.1"/>
    </source>
</evidence>
<protein>
    <recommendedName>
        <fullName evidence="3">Bacteriocin</fullName>
    </recommendedName>
</protein>
<name>A0A0Q3HV72_9FLAO</name>
<evidence type="ECO:0008006" key="3">
    <source>
        <dbReference type="Google" id="ProtNLM"/>
    </source>
</evidence>
<dbReference type="NCBIfam" id="NF047798">
    <property type="entry name" value="leader_Chryseo"/>
    <property type="match status" value="1"/>
</dbReference>
<organism evidence="1 2">
    <name type="scientific">Chryseobacterium aquaticum</name>
    <dbReference type="NCBI Taxonomy" id="452084"/>
    <lineage>
        <taxon>Bacteria</taxon>
        <taxon>Pseudomonadati</taxon>
        <taxon>Bacteroidota</taxon>
        <taxon>Flavobacteriia</taxon>
        <taxon>Flavobacteriales</taxon>
        <taxon>Weeksellaceae</taxon>
        <taxon>Chryseobacterium group</taxon>
        <taxon>Chryseobacterium</taxon>
    </lineage>
</organism>
<dbReference type="AlphaFoldDB" id="A0A0Q3HV72"/>
<dbReference type="EMBL" id="LLYZ01000002">
    <property type="protein sequence ID" value="KQK26760.1"/>
    <property type="molecule type" value="Genomic_DNA"/>
</dbReference>
<comment type="caution">
    <text evidence="1">The sequence shown here is derived from an EMBL/GenBank/DDBJ whole genome shotgun (WGS) entry which is preliminary data.</text>
</comment>
<dbReference type="STRING" id="452084.AR438_00635"/>
<dbReference type="RefSeq" id="WP_056010677.1">
    <property type="nucleotide sequence ID" value="NZ_LLYZ01000002.1"/>
</dbReference>
<accession>A0A0Q3HV72</accession>